<keyword evidence="1" id="KW-0812">Transmembrane</keyword>
<dbReference type="OrthoDB" id="672819at2759"/>
<dbReference type="PANTHER" id="PTHR33782">
    <property type="entry name" value="OS01G0121600 PROTEIN"/>
    <property type="match status" value="1"/>
</dbReference>
<sequence>MHEMKMMERKYEPPSDWMHWEKQIYTSYDSFISEMMGLLQIQLMNTRPSLALGILALLILSVPTSTALVLFHFMQITMDVSSRANESAAEFQLLKAASDWTKESSFLHKPSTLSLSLSSINAWHEKGEEGSGLRHL</sequence>
<evidence type="ECO:0000313" key="3">
    <source>
        <dbReference type="Proteomes" id="UP000327013"/>
    </source>
</evidence>
<dbReference type="PANTHER" id="PTHR33782:SF5">
    <property type="entry name" value="MEDIATOR OF RNA POLYMERASE II TRANSCRIPTION SUBUNIT"/>
    <property type="match status" value="1"/>
</dbReference>
<keyword evidence="1" id="KW-0472">Membrane</keyword>
<protein>
    <submittedName>
        <fullName evidence="2">Uncharacterized protein</fullName>
    </submittedName>
</protein>
<organism evidence="2 3">
    <name type="scientific">Carpinus fangiana</name>
    <dbReference type="NCBI Taxonomy" id="176857"/>
    <lineage>
        <taxon>Eukaryota</taxon>
        <taxon>Viridiplantae</taxon>
        <taxon>Streptophyta</taxon>
        <taxon>Embryophyta</taxon>
        <taxon>Tracheophyta</taxon>
        <taxon>Spermatophyta</taxon>
        <taxon>Magnoliopsida</taxon>
        <taxon>eudicotyledons</taxon>
        <taxon>Gunneridae</taxon>
        <taxon>Pentapetalae</taxon>
        <taxon>rosids</taxon>
        <taxon>fabids</taxon>
        <taxon>Fagales</taxon>
        <taxon>Betulaceae</taxon>
        <taxon>Carpinus</taxon>
    </lineage>
</organism>
<gene>
    <name evidence="2" type="ORF">FH972_008581</name>
</gene>
<dbReference type="Proteomes" id="UP000327013">
    <property type="component" value="Chromosome 3"/>
</dbReference>
<reference evidence="2 3" key="1">
    <citation type="submission" date="2019-06" db="EMBL/GenBank/DDBJ databases">
        <title>A chromosomal-level reference genome of Carpinus fangiana (Coryloideae, Betulaceae).</title>
        <authorList>
            <person name="Yang X."/>
            <person name="Wang Z."/>
            <person name="Zhang L."/>
            <person name="Hao G."/>
            <person name="Liu J."/>
            <person name="Yang Y."/>
        </authorList>
    </citation>
    <scope>NUCLEOTIDE SEQUENCE [LARGE SCALE GENOMIC DNA]</scope>
    <source>
        <strain evidence="2">Cfa_2016G</strain>
        <tissue evidence="2">Leaf</tissue>
    </source>
</reference>
<feature type="transmembrane region" description="Helical" evidence="1">
    <location>
        <begin position="50"/>
        <end position="74"/>
    </location>
</feature>
<keyword evidence="3" id="KW-1185">Reference proteome</keyword>
<evidence type="ECO:0000313" key="2">
    <source>
        <dbReference type="EMBL" id="KAE8022812.1"/>
    </source>
</evidence>
<proteinExistence type="predicted"/>
<dbReference type="AlphaFoldDB" id="A0A5N6R1G8"/>
<keyword evidence="1" id="KW-1133">Transmembrane helix</keyword>
<accession>A0A5N6R1G8</accession>
<evidence type="ECO:0000256" key="1">
    <source>
        <dbReference type="SAM" id="Phobius"/>
    </source>
</evidence>
<dbReference type="EMBL" id="CM017323">
    <property type="protein sequence ID" value="KAE8022812.1"/>
    <property type="molecule type" value="Genomic_DNA"/>
</dbReference>
<name>A0A5N6R1G8_9ROSI</name>